<comment type="cofactor">
    <cofactor evidence="7">
        <name>Zn(2+)</name>
        <dbReference type="ChEBI" id="CHEBI:29105"/>
    </cofactor>
    <text evidence="7">Binds 2 Zn(2+) ions per subunit.</text>
</comment>
<dbReference type="CDD" id="cd07723">
    <property type="entry name" value="hydroxyacylglutathione_hydrolase_MBL-fold"/>
    <property type="match status" value="1"/>
</dbReference>
<dbReference type="SUPFAM" id="SSF56281">
    <property type="entry name" value="Metallo-hydrolase/oxidoreductase"/>
    <property type="match status" value="1"/>
</dbReference>
<feature type="binding site" evidence="7">
    <location>
        <position position="175"/>
    </location>
    <ligand>
        <name>Zn(2+)</name>
        <dbReference type="ChEBI" id="CHEBI:29105"/>
        <label>2</label>
    </ligand>
</feature>
<comment type="similarity">
    <text evidence="3 7">Belongs to the metallo-beta-lactamase superfamily. Glyoxalase II family.</text>
</comment>
<accession>A0A0D6EW89</accession>
<evidence type="ECO:0000313" key="10">
    <source>
        <dbReference type="Proteomes" id="UP000064007"/>
    </source>
</evidence>
<dbReference type="GO" id="GO:0019243">
    <property type="term" value="P:methylglyoxal catabolic process to D-lactate via S-lactoyl-glutathione"/>
    <property type="evidence" value="ECO:0007669"/>
    <property type="project" value="UniProtKB-UniRule"/>
</dbReference>
<dbReference type="EC" id="3.1.2.6" evidence="7"/>
<protein>
    <recommendedName>
        <fullName evidence="7">Hydroxyacylglutathione hydrolase</fullName>
        <ecNumber evidence="7">3.1.2.6</ecNumber>
    </recommendedName>
    <alternativeName>
        <fullName evidence="7">Glyoxalase II</fullName>
        <shortName evidence="7">Glx II</shortName>
    </alternativeName>
</protein>
<dbReference type="UniPathway" id="UPA00619">
    <property type="reaction ID" value="UER00676"/>
</dbReference>
<evidence type="ECO:0000313" key="9">
    <source>
        <dbReference type="EMBL" id="CEZ19714.1"/>
    </source>
</evidence>
<feature type="binding site" evidence="7">
    <location>
        <position position="120"/>
    </location>
    <ligand>
        <name>Zn(2+)</name>
        <dbReference type="ChEBI" id="CHEBI:29105"/>
        <label>1</label>
    </ligand>
</feature>
<comment type="subunit">
    <text evidence="7">Monomer.</text>
</comment>
<evidence type="ECO:0000259" key="8">
    <source>
        <dbReference type="SMART" id="SM00849"/>
    </source>
</evidence>
<evidence type="ECO:0000256" key="1">
    <source>
        <dbReference type="ARBA" id="ARBA00001623"/>
    </source>
</evidence>
<evidence type="ECO:0000256" key="6">
    <source>
        <dbReference type="ARBA" id="ARBA00022833"/>
    </source>
</evidence>
<organism evidence="9 10">
    <name type="scientific">Candidatus Methylopumilus planktonicus</name>
    <dbReference type="NCBI Taxonomy" id="1581557"/>
    <lineage>
        <taxon>Bacteria</taxon>
        <taxon>Pseudomonadati</taxon>
        <taxon>Pseudomonadota</taxon>
        <taxon>Betaproteobacteria</taxon>
        <taxon>Nitrosomonadales</taxon>
        <taxon>Methylophilaceae</taxon>
        <taxon>Candidatus Methylopumilus</taxon>
    </lineage>
</organism>
<dbReference type="InterPro" id="IPR032282">
    <property type="entry name" value="HAGH_C"/>
</dbReference>
<keyword evidence="5 7" id="KW-0378">Hydrolase</keyword>
<dbReference type="InterPro" id="IPR036866">
    <property type="entry name" value="RibonucZ/Hydroxyglut_hydro"/>
</dbReference>
<dbReference type="KEGG" id="mbat:BN1208_0829"/>
<dbReference type="InterPro" id="IPR035680">
    <property type="entry name" value="Clx_II_MBL"/>
</dbReference>
<dbReference type="SMART" id="SM00849">
    <property type="entry name" value="Lactamase_B"/>
    <property type="match status" value="1"/>
</dbReference>
<reference evidence="10" key="1">
    <citation type="submission" date="2014-12" db="EMBL/GenBank/DDBJ databases">
        <authorList>
            <person name="Salcher M.M."/>
        </authorList>
    </citation>
    <scope>NUCLEOTIDE SEQUENCE [LARGE SCALE GENOMIC DNA]</scope>
    <source>
        <strain evidence="10">MMS-10A-171</strain>
    </source>
</reference>
<comment type="pathway">
    <text evidence="2 7">Secondary metabolite metabolism; methylglyoxal degradation; (R)-lactate from methylglyoxal: step 2/2.</text>
</comment>
<dbReference type="Pfam" id="PF00753">
    <property type="entry name" value="Lactamase_B"/>
    <property type="match status" value="1"/>
</dbReference>
<dbReference type="OrthoDB" id="9802248at2"/>
<proteinExistence type="inferred from homology"/>
<dbReference type="PANTHER" id="PTHR43705">
    <property type="entry name" value="HYDROXYACYLGLUTATHIONE HYDROLASE"/>
    <property type="match status" value="1"/>
</dbReference>
<feature type="binding site" evidence="7">
    <location>
        <position position="137"/>
    </location>
    <ligand>
        <name>Zn(2+)</name>
        <dbReference type="ChEBI" id="CHEBI:29105"/>
        <label>2</label>
    </ligand>
</feature>
<name>A0A0D6EW89_9PROT</name>
<dbReference type="NCBIfam" id="TIGR03413">
    <property type="entry name" value="GSH_gloB"/>
    <property type="match status" value="1"/>
</dbReference>
<keyword evidence="4 7" id="KW-0479">Metal-binding</keyword>
<dbReference type="RefSeq" id="WP_046488166.1">
    <property type="nucleotide sequence ID" value="NZ_LN827929.1"/>
</dbReference>
<feature type="binding site" evidence="7">
    <location>
        <position position="63"/>
    </location>
    <ligand>
        <name>Zn(2+)</name>
        <dbReference type="ChEBI" id="CHEBI:29105"/>
        <label>1</label>
    </ligand>
</feature>
<feature type="binding site" evidence="7">
    <location>
        <position position="137"/>
    </location>
    <ligand>
        <name>Zn(2+)</name>
        <dbReference type="ChEBI" id="CHEBI:29105"/>
        <label>1</label>
    </ligand>
</feature>
<dbReference type="InterPro" id="IPR017782">
    <property type="entry name" value="Hydroxyacylglutathione_Hdrlase"/>
</dbReference>
<dbReference type="Proteomes" id="UP000064007">
    <property type="component" value="Chromosome 1"/>
</dbReference>
<keyword evidence="6 7" id="KW-0862">Zinc</keyword>
<dbReference type="PIRSF" id="PIRSF005457">
    <property type="entry name" value="Glx"/>
    <property type="match status" value="1"/>
</dbReference>
<gene>
    <name evidence="7 9" type="primary">gloB</name>
    <name evidence="9" type="ORF">BN1208_0829</name>
</gene>
<feature type="binding site" evidence="7">
    <location>
        <position position="61"/>
    </location>
    <ligand>
        <name>Zn(2+)</name>
        <dbReference type="ChEBI" id="CHEBI:29105"/>
        <label>1</label>
    </ligand>
</feature>
<evidence type="ECO:0000256" key="2">
    <source>
        <dbReference type="ARBA" id="ARBA00004963"/>
    </source>
</evidence>
<dbReference type="AlphaFoldDB" id="A0A0D6EW89"/>
<dbReference type="EMBL" id="LN827929">
    <property type="protein sequence ID" value="CEZ19714.1"/>
    <property type="molecule type" value="Genomic_DNA"/>
</dbReference>
<evidence type="ECO:0000256" key="5">
    <source>
        <dbReference type="ARBA" id="ARBA00022801"/>
    </source>
</evidence>
<dbReference type="InterPro" id="IPR001279">
    <property type="entry name" value="Metallo-B-lactamas"/>
</dbReference>
<comment type="function">
    <text evidence="7">Thiolesterase that catalyzes the hydrolysis of S-D-lactoyl-glutathione to form glutathione and D-lactic acid.</text>
</comment>
<dbReference type="HOGENOM" id="CLU_030571_4_1_4"/>
<evidence type="ECO:0000256" key="7">
    <source>
        <dbReference type="HAMAP-Rule" id="MF_01374"/>
    </source>
</evidence>
<sequence>MTGYKENQLIHIDPIEAFQDNYIWLIHNDQNSIIVDPGDAGPVISALERKNLNLVAILITHHHADHIGGVMALQEKYPHIKIFAPQKDKYDFVNISLKNGDEINIPELQINYKIIEIPGHTRGHIAYYDKKNLFCGDTLFACGCGKIFDGTHEQMYNSLKKISALPKDTKIYCAHEYTKKNITFALSLDPDDTNLKLRKALVSNMKNTIPSSLEEELKTNPFLKCTSLEAFKRLRDLKDQY</sequence>
<dbReference type="HAMAP" id="MF_01374">
    <property type="entry name" value="Glyoxalase_2"/>
    <property type="match status" value="1"/>
</dbReference>
<dbReference type="Pfam" id="PF16123">
    <property type="entry name" value="HAGH_C"/>
    <property type="match status" value="1"/>
</dbReference>
<dbReference type="Gene3D" id="3.60.15.10">
    <property type="entry name" value="Ribonuclease Z/Hydroxyacylglutathione hydrolase-like"/>
    <property type="match status" value="1"/>
</dbReference>
<dbReference type="STRING" id="1581557.BN1208_0829"/>
<feature type="binding site" evidence="7">
    <location>
        <position position="65"/>
    </location>
    <ligand>
        <name>Zn(2+)</name>
        <dbReference type="ChEBI" id="CHEBI:29105"/>
        <label>2</label>
    </ligand>
</feature>
<dbReference type="GO" id="GO:0046872">
    <property type="term" value="F:metal ion binding"/>
    <property type="evidence" value="ECO:0007669"/>
    <property type="project" value="UniProtKB-KW"/>
</dbReference>
<feature type="binding site" evidence="7">
    <location>
        <position position="66"/>
    </location>
    <ligand>
        <name>Zn(2+)</name>
        <dbReference type="ChEBI" id="CHEBI:29105"/>
        <label>2</label>
    </ligand>
</feature>
<evidence type="ECO:0000256" key="3">
    <source>
        <dbReference type="ARBA" id="ARBA00006759"/>
    </source>
</evidence>
<comment type="catalytic activity">
    <reaction evidence="1 7">
        <text>an S-(2-hydroxyacyl)glutathione + H2O = a 2-hydroxy carboxylate + glutathione + H(+)</text>
        <dbReference type="Rhea" id="RHEA:21864"/>
        <dbReference type="ChEBI" id="CHEBI:15377"/>
        <dbReference type="ChEBI" id="CHEBI:15378"/>
        <dbReference type="ChEBI" id="CHEBI:57925"/>
        <dbReference type="ChEBI" id="CHEBI:58896"/>
        <dbReference type="ChEBI" id="CHEBI:71261"/>
        <dbReference type="EC" id="3.1.2.6"/>
    </reaction>
</comment>
<dbReference type="InterPro" id="IPR050110">
    <property type="entry name" value="Glyoxalase_II_hydrolase"/>
</dbReference>
<evidence type="ECO:0000256" key="4">
    <source>
        <dbReference type="ARBA" id="ARBA00022723"/>
    </source>
</evidence>
<keyword evidence="10" id="KW-1185">Reference proteome</keyword>
<dbReference type="PANTHER" id="PTHR43705:SF1">
    <property type="entry name" value="HYDROXYACYLGLUTATHIONE HYDROLASE GLOB"/>
    <property type="match status" value="1"/>
</dbReference>
<feature type="domain" description="Metallo-beta-lactamase" evidence="8">
    <location>
        <begin position="20"/>
        <end position="175"/>
    </location>
</feature>
<dbReference type="GO" id="GO:0004416">
    <property type="term" value="F:hydroxyacylglutathione hydrolase activity"/>
    <property type="evidence" value="ECO:0007669"/>
    <property type="project" value="UniProtKB-UniRule"/>
</dbReference>